<dbReference type="InterPro" id="IPR033124">
    <property type="entry name" value="Ser_caboxypep_his_AS"/>
</dbReference>
<keyword evidence="4 7" id="KW-0732">Signal</keyword>
<feature type="chain" id="PRO_5044528797" description="Carboxypeptidase" evidence="7">
    <location>
        <begin position="21"/>
        <end position="466"/>
    </location>
</feature>
<keyword evidence="5 7" id="KW-0378">Hydrolase</keyword>
<evidence type="ECO:0000313" key="9">
    <source>
        <dbReference type="Proteomes" id="UP001516400"/>
    </source>
</evidence>
<dbReference type="Pfam" id="PF00450">
    <property type="entry name" value="Peptidase_S10"/>
    <property type="match status" value="1"/>
</dbReference>
<reference evidence="8 9" key="1">
    <citation type="journal article" date="2021" name="BMC Biol.">
        <title>Horizontally acquired antibacterial genes associated with adaptive radiation of ladybird beetles.</title>
        <authorList>
            <person name="Li H.S."/>
            <person name="Tang X.F."/>
            <person name="Huang Y.H."/>
            <person name="Xu Z.Y."/>
            <person name="Chen M.L."/>
            <person name="Du X.Y."/>
            <person name="Qiu B.Y."/>
            <person name="Chen P.T."/>
            <person name="Zhang W."/>
            <person name="Slipinski A."/>
            <person name="Escalona H.E."/>
            <person name="Waterhouse R.M."/>
            <person name="Zwick A."/>
            <person name="Pang H."/>
        </authorList>
    </citation>
    <scope>NUCLEOTIDE SEQUENCE [LARGE SCALE GENOMIC DNA]</scope>
    <source>
        <strain evidence="8">SYSU2018</strain>
    </source>
</reference>
<dbReference type="PRINTS" id="PR00724">
    <property type="entry name" value="CRBOXYPTASEC"/>
</dbReference>
<dbReference type="SUPFAM" id="SSF53474">
    <property type="entry name" value="alpha/beta-Hydrolases"/>
    <property type="match status" value="1"/>
</dbReference>
<dbReference type="GO" id="GO:0006508">
    <property type="term" value="P:proteolysis"/>
    <property type="evidence" value="ECO:0007669"/>
    <property type="project" value="UniProtKB-KW"/>
</dbReference>
<dbReference type="InterPro" id="IPR029058">
    <property type="entry name" value="AB_hydrolase_fold"/>
</dbReference>
<feature type="signal peptide" evidence="7">
    <location>
        <begin position="1"/>
        <end position="20"/>
    </location>
</feature>
<dbReference type="PROSITE" id="PS00560">
    <property type="entry name" value="CARBOXYPEPT_SER_HIS"/>
    <property type="match status" value="1"/>
</dbReference>
<proteinExistence type="inferred from homology"/>
<evidence type="ECO:0000256" key="1">
    <source>
        <dbReference type="ARBA" id="ARBA00009431"/>
    </source>
</evidence>
<comment type="similarity">
    <text evidence="1 7">Belongs to the peptidase S10 family.</text>
</comment>
<organism evidence="8 9">
    <name type="scientific">Cryptolaemus montrouzieri</name>
    <dbReference type="NCBI Taxonomy" id="559131"/>
    <lineage>
        <taxon>Eukaryota</taxon>
        <taxon>Metazoa</taxon>
        <taxon>Ecdysozoa</taxon>
        <taxon>Arthropoda</taxon>
        <taxon>Hexapoda</taxon>
        <taxon>Insecta</taxon>
        <taxon>Pterygota</taxon>
        <taxon>Neoptera</taxon>
        <taxon>Endopterygota</taxon>
        <taxon>Coleoptera</taxon>
        <taxon>Polyphaga</taxon>
        <taxon>Cucujiformia</taxon>
        <taxon>Coccinelloidea</taxon>
        <taxon>Coccinellidae</taxon>
        <taxon>Scymninae</taxon>
        <taxon>Scymnini</taxon>
        <taxon>Cryptolaemus</taxon>
    </lineage>
</organism>
<dbReference type="PANTHER" id="PTHR11802:SF472">
    <property type="entry name" value="SERINE CARBOXYPEPTIDASE CPVL-RELATED"/>
    <property type="match status" value="1"/>
</dbReference>
<evidence type="ECO:0000256" key="4">
    <source>
        <dbReference type="ARBA" id="ARBA00022729"/>
    </source>
</evidence>
<name>A0ABD2MT45_9CUCU</name>
<evidence type="ECO:0000256" key="6">
    <source>
        <dbReference type="ARBA" id="ARBA00023180"/>
    </source>
</evidence>
<protein>
    <recommendedName>
        <fullName evidence="7">Carboxypeptidase</fullName>
        <ecNumber evidence="7">3.4.16.-</ecNumber>
    </recommendedName>
</protein>
<evidence type="ECO:0000256" key="7">
    <source>
        <dbReference type="RuleBase" id="RU361156"/>
    </source>
</evidence>
<dbReference type="InterPro" id="IPR001563">
    <property type="entry name" value="Peptidase_S10"/>
</dbReference>
<dbReference type="InterPro" id="IPR018202">
    <property type="entry name" value="Ser_caboxypep_ser_AS"/>
</dbReference>
<dbReference type="Gene3D" id="3.40.50.1820">
    <property type="entry name" value="alpha/beta hydrolase"/>
    <property type="match status" value="1"/>
</dbReference>
<dbReference type="GO" id="GO:0004185">
    <property type="term" value="F:serine-type carboxypeptidase activity"/>
    <property type="evidence" value="ECO:0007669"/>
    <property type="project" value="UniProtKB-UniRule"/>
</dbReference>
<keyword evidence="9" id="KW-1185">Reference proteome</keyword>
<evidence type="ECO:0000313" key="8">
    <source>
        <dbReference type="EMBL" id="KAL3269548.1"/>
    </source>
</evidence>
<dbReference type="PANTHER" id="PTHR11802">
    <property type="entry name" value="SERINE PROTEASE FAMILY S10 SERINE CARBOXYPEPTIDASE"/>
    <property type="match status" value="1"/>
</dbReference>
<comment type="caution">
    <text evidence="8">The sequence shown here is derived from an EMBL/GenBank/DDBJ whole genome shotgun (WGS) entry which is preliminary data.</text>
</comment>
<dbReference type="FunFam" id="3.40.50.1820:FF:000096">
    <property type="entry name" value="Carboxypeptidase vitellogenic-like"/>
    <property type="match status" value="1"/>
</dbReference>
<keyword evidence="2 7" id="KW-0121">Carboxypeptidase</keyword>
<dbReference type="EC" id="3.4.16.-" evidence="7"/>
<dbReference type="EMBL" id="JABFTP020000021">
    <property type="protein sequence ID" value="KAL3269548.1"/>
    <property type="molecule type" value="Genomic_DNA"/>
</dbReference>
<evidence type="ECO:0000256" key="3">
    <source>
        <dbReference type="ARBA" id="ARBA00022670"/>
    </source>
</evidence>
<dbReference type="Proteomes" id="UP001516400">
    <property type="component" value="Unassembled WGS sequence"/>
</dbReference>
<sequence length="466" mass="53124">MFRGTLVFLAICASLHFAHSRSRFFNFNKKIRTLPVNVDDDYGEKLILTPYIENGLIQEARSLARVEYEAFQNITHYTGFFTVNKTYNSNLFAWFCPSESDSSDPVVLWLQGGPGSTSLFGLFSENGPFKMKNETEVILREKTWTKNNNMLYIDNPAGTGYSFTDKGGYVHDEDQVGEELFQAIQQFFLLFPELRKNEFFITGESYGGHYIPAISHTILRKNVDLPYDLKINLKGLAIGNGWTDPINQLNYGEYLFQHGIVDSNIKKIMDEQRDKAIELINQGEYVRARDVYDNLLFIITNTTGITNLYNYLFALDTDDEPLMDAFIQTSPVRKAIHVGNATFHNGDEVEAALDVDFMKSVVHLLPDLLDNYRVLLYSGQVDIIVAYPLTINYLQKLNFSAAAEYKTAKRNTWYVDKNIAGFVKVAGNLTDLLVRDAGHMVPTDQPAWAFDLINRFTRNIPFDSPL</sequence>
<dbReference type="PROSITE" id="PS00131">
    <property type="entry name" value="CARBOXYPEPT_SER_SER"/>
    <property type="match status" value="1"/>
</dbReference>
<keyword evidence="3 7" id="KW-0645">Protease</keyword>
<evidence type="ECO:0000256" key="5">
    <source>
        <dbReference type="ARBA" id="ARBA00022801"/>
    </source>
</evidence>
<gene>
    <name evidence="8" type="ORF">HHI36_008613</name>
</gene>
<evidence type="ECO:0000256" key="2">
    <source>
        <dbReference type="ARBA" id="ARBA00022645"/>
    </source>
</evidence>
<keyword evidence="6" id="KW-0325">Glycoprotein</keyword>
<dbReference type="AlphaFoldDB" id="A0ABD2MT45"/>
<accession>A0ABD2MT45</accession>